<dbReference type="RefSeq" id="WP_100177091.1">
    <property type="nucleotide sequence ID" value="NZ_LFJC01000003.1"/>
</dbReference>
<dbReference type="SUPFAM" id="SSF56281">
    <property type="entry name" value="Metallo-hydrolase/oxidoreductase"/>
    <property type="match status" value="1"/>
</dbReference>
<dbReference type="GO" id="GO:0042781">
    <property type="term" value="F:3'-tRNA processing endoribonuclease activity"/>
    <property type="evidence" value="ECO:0007669"/>
    <property type="project" value="TreeGrafter"/>
</dbReference>
<protein>
    <submittedName>
        <fullName evidence="3">Metal-dependent hydrolase</fullName>
    </submittedName>
</protein>
<evidence type="ECO:0000256" key="1">
    <source>
        <dbReference type="ARBA" id="ARBA00022801"/>
    </source>
</evidence>
<dbReference type="PANTHER" id="PTHR46018">
    <property type="entry name" value="ZINC PHOSPHODIESTERASE ELAC PROTEIN 1"/>
    <property type="match status" value="1"/>
</dbReference>
<reference evidence="3 4" key="1">
    <citation type="submission" date="2015-06" db="EMBL/GenBank/DDBJ databases">
        <title>Comparative genome analysis of nirS-carrying Bradyrhizobium sp. strains.</title>
        <authorList>
            <person name="Ishii S."/>
            <person name="Jang J."/>
            <person name="Nishizawa T."/>
            <person name="Senoo K."/>
        </authorList>
    </citation>
    <scope>NUCLEOTIDE SEQUENCE [LARGE SCALE GENOMIC DNA]</scope>
    <source>
        <strain evidence="3 4">TSA1</strain>
    </source>
</reference>
<keyword evidence="1 3" id="KW-0378">Hydrolase</keyword>
<name>A0A2M6UBH3_9BRAD</name>
<dbReference type="Proteomes" id="UP000228930">
    <property type="component" value="Unassembled WGS sequence"/>
</dbReference>
<proteinExistence type="predicted"/>
<gene>
    <name evidence="3" type="ORF">TSA1_14815</name>
</gene>
<evidence type="ECO:0000313" key="3">
    <source>
        <dbReference type="EMBL" id="PIT01907.1"/>
    </source>
</evidence>
<dbReference type="InterPro" id="IPR036866">
    <property type="entry name" value="RibonucZ/Hydroxyglut_hydro"/>
</dbReference>
<dbReference type="CDD" id="cd07719">
    <property type="entry name" value="arylsulfatase_AtsA-like_MBL-fold"/>
    <property type="match status" value="1"/>
</dbReference>
<dbReference type="Gene3D" id="3.60.15.10">
    <property type="entry name" value="Ribonuclease Z/Hydroxyacylglutathione hydrolase-like"/>
    <property type="match status" value="1"/>
</dbReference>
<keyword evidence="4" id="KW-1185">Reference proteome</keyword>
<comment type="caution">
    <text evidence="3">The sequence shown here is derived from an EMBL/GenBank/DDBJ whole genome shotgun (WGS) entry which is preliminary data.</text>
</comment>
<dbReference type="InterPro" id="IPR001279">
    <property type="entry name" value="Metallo-B-lactamas"/>
</dbReference>
<evidence type="ECO:0000259" key="2">
    <source>
        <dbReference type="SMART" id="SM00849"/>
    </source>
</evidence>
<organism evidence="3 4">
    <name type="scientific">Bradyrhizobium nitroreducens</name>
    <dbReference type="NCBI Taxonomy" id="709803"/>
    <lineage>
        <taxon>Bacteria</taxon>
        <taxon>Pseudomonadati</taxon>
        <taxon>Pseudomonadota</taxon>
        <taxon>Alphaproteobacteria</taxon>
        <taxon>Hyphomicrobiales</taxon>
        <taxon>Nitrobacteraceae</taxon>
        <taxon>Bradyrhizobium</taxon>
    </lineage>
</organism>
<dbReference type="AlphaFoldDB" id="A0A2M6UBH3"/>
<accession>A0A2M6UBH3</accession>
<dbReference type="SMART" id="SM00849">
    <property type="entry name" value="Lactamase_B"/>
    <property type="match status" value="1"/>
</dbReference>
<dbReference type="PANTHER" id="PTHR46018:SF2">
    <property type="entry name" value="ZINC PHOSPHODIESTERASE ELAC PROTEIN 1"/>
    <property type="match status" value="1"/>
</dbReference>
<evidence type="ECO:0000313" key="4">
    <source>
        <dbReference type="Proteomes" id="UP000228930"/>
    </source>
</evidence>
<dbReference type="EMBL" id="LFJC01000003">
    <property type="protein sequence ID" value="PIT01907.1"/>
    <property type="molecule type" value="Genomic_DNA"/>
</dbReference>
<dbReference type="Pfam" id="PF00753">
    <property type="entry name" value="Lactamase_B"/>
    <property type="match status" value="1"/>
</dbReference>
<feature type="domain" description="Metallo-beta-lactamase" evidence="2">
    <location>
        <begin position="18"/>
        <end position="228"/>
    </location>
</feature>
<sequence>MEVILLGTGGPRPDPRRMATTTLIRLGDENILFDAGRGVVVQLSKAGVPLGAINTVFLTHHHFDHIGDLYDVMLNSWMSGRKGELRIFGPPDTGRLVDTLITQVYDKDITWRDKGEPALGGWKPVVATDVVPGPVLDTGRWKISAELVSHGDGLDMPPAFLARWMCLGYRFEAEGKVVAISGDTVPCAGLARLAEGADLLVQCCFLATPEINNENLRRLAKFTIACGDTVGKVAAKAGVRKLALTHHRPRTDDAMLNALLDDVRRDYAGSVVIGEDLTRIEV</sequence>
<dbReference type="InterPro" id="IPR044094">
    <property type="entry name" value="AtsA-like_MBL-fold"/>
</dbReference>